<name>X1JRJ0_9ZZZZ</name>
<evidence type="ECO:0000313" key="1">
    <source>
        <dbReference type="EMBL" id="GAH84025.1"/>
    </source>
</evidence>
<reference evidence="1" key="1">
    <citation type="journal article" date="2014" name="Front. Microbiol.">
        <title>High frequency of phylogenetically diverse reductive dehalogenase-homologous genes in deep subseafloor sedimentary metagenomes.</title>
        <authorList>
            <person name="Kawai M."/>
            <person name="Futagami T."/>
            <person name="Toyoda A."/>
            <person name="Takaki Y."/>
            <person name="Nishi S."/>
            <person name="Hori S."/>
            <person name="Arai W."/>
            <person name="Tsubouchi T."/>
            <person name="Morono Y."/>
            <person name="Uchiyama I."/>
            <person name="Ito T."/>
            <person name="Fujiyama A."/>
            <person name="Inagaki F."/>
            <person name="Takami H."/>
        </authorList>
    </citation>
    <scope>NUCLEOTIDE SEQUENCE</scope>
    <source>
        <strain evidence="1">Expedition CK06-06</strain>
    </source>
</reference>
<organism evidence="1">
    <name type="scientific">marine sediment metagenome</name>
    <dbReference type="NCBI Taxonomy" id="412755"/>
    <lineage>
        <taxon>unclassified sequences</taxon>
        <taxon>metagenomes</taxon>
        <taxon>ecological metagenomes</taxon>
    </lineage>
</organism>
<gene>
    <name evidence="1" type="ORF">S03H2_59668</name>
</gene>
<comment type="caution">
    <text evidence="1">The sequence shown here is derived from an EMBL/GenBank/DDBJ whole genome shotgun (WGS) entry which is preliminary data.</text>
</comment>
<dbReference type="EMBL" id="BARU01038377">
    <property type="protein sequence ID" value="GAH84025.1"/>
    <property type="molecule type" value="Genomic_DNA"/>
</dbReference>
<accession>X1JRJ0</accession>
<proteinExistence type="predicted"/>
<dbReference type="AlphaFoldDB" id="X1JRJ0"/>
<protein>
    <submittedName>
        <fullName evidence="1">Uncharacterized protein</fullName>
    </submittedName>
</protein>
<feature type="non-terminal residue" evidence="1">
    <location>
        <position position="77"/>
    </location>
</feature>
<sequence>MRLTSNDRLGTSKLIYDSVCILVGARLITDDTEDTLILYDSKFGPEGKVLAYLDKDTPSIMFEGGMHCNGIYAFLPR</sequence>